<keyword evidence="11 14" id="KW-1133">Transmembrane helix</keyword>
<dbReference type="PROSITE" id="PS50885">
    <property type="entry name" value="HAMP"/>
    <property type="match status" value="1"/>
</dbReference>
<evidence type="ECO:0000256" key="12">
    <source>
        <dbReference type="ARBA" id="ARBA00023012"/>
    </source>
</evidence>
<dbReference type="PROSITE" id="PS50109">
    <property type="entry name" value="HIS_KIN"/>
    <property type="match status" value="1"/>
</dbReference>
<evidence type="ECO:0000256" key="6">
    <source>
        <dbReference type="ARBA" id="ARBA00022679"/>
    </source>
</evidence>
<dbReference type="InterPro" id="IPR003594">
    <property type="entry name" value="HATPase_dom"/>
</dbReference>
<evidence type="ECO:0000313" key="17">
    <source>
        <dbReference type="EMBL" id="MBD0378873.1"/>
    </source>
</evidence>
<evidence type="ECO:0000256" key="9">
    <source>
        <dbReference type="ARBA" id="ARBA00022777"/>
    </source>
</evidence>
<dbReference type="SUPFAM" id="SSF158472">
    <property type="entry name" value="HAMP domain-like"/>
    <property type="match status" value="1"/>
</dbReference>
<keyword evidence="6" id="KW-0808">Transferase</keyword>
<dbReference type="PANTHER" id="PTHR34220:SF7">
    <property type="entry name" value="SENSOR HISTIDINE KINASE YPDA"/>
    <property type="match status" value="1"/>
</dbReference>
<dbReference type="PANTHER" id="PTHR34220">
    <property type="entry name" value="SENSOR HISTIDINE KINASE YPDA"/>
    <property type="match status" value="1"/>
</dbReference>
<dbReference type="GO" id="GO:0005886">
    <property type="term" value="C:plasma membrane"/>
    <property type="evidence" value="ECO:0007669"/>
    <property type="project" value="UniProtKB-SubCell"/>
</dbReference>
<dbReference type="Pfam" id="PF02743">
    <property type="entry name" value="dCache_1"/>
    <property type="match status" value="1"/>
</dbReference>
<dbReference type="CDD" id="cd18773">
    <property type="entry name" value="PDC1_HK_sensor"/>
    <property type="match status" value="1"/>
</dbReference>
<dbReference type="Proteomes" id="UP000650466">
    <property type="component" value="Unassembled WGS sequence"/>
</dbReference>
<dbReference type="InterPro" id="IPR010559">
    <property type="entry name" value="Sig_transdc_His_kin_internal"/>
</dbReference>
<keyword evidence="9 17" id="KW-0418">Kinase</keyword>
<protein>
    <recommendedName>
        <fullName evidence="3">histidine kinase</fullName>
        <ecNumber evidence="3">2.7.13.3</ecNumber>
    </recommendedName>
</protein>
<proteinExistence type="predicted"/>
<keyword evidence="5" id="KW-0597">Phosphoprotein</keyword>
<keyword evidence="4" id="KW-1003">Cell membrane</keyword>
<evidence type="ECO:0000313" key="18">
    <source>
        <dbReference type="Proteomes" id="UP000650466"/>
    </source>
</evidence>
<comment type="caution">
    <text evidence="17">The sequence shown here is derived from an EMBL/GenBank/DDBJ whole genome shotgun (WGS) entry which is preliminary data.</text>
</comment>
<dbReference type="EC" id="2.7.13.3" evidence="3"/>
<sequence length="592" mass="68038">MKHWLHLFRNKGLRFKLLIYFITLILLPVATLGVIGNWVSVKTLENEANTHTEQMIGQVTKNLDFYVQNVAQTLQLISSNPETGRFLAVNPQTSAEQRQAVEVEVRRMLSSFTTIYPDIAGIIIVNDNDMDISNEMYRVARDPLTSEEWYSKAMKAPEKPLLISKPIGRNITTNFNYSPDDVLSVVQAIRNSETGLYHGVVLIDYKLTRMETLVRDITLGKNGFIYIMDNNGEIVYAPENSTVYRVRAEWMRQPNGASIVKTIRNERYQIMYTLSDFTKWKTVGLFSLNETLQDVTKLRNISFVLGGLTIILAVFTSLFFTRSIVRPIGRLRQLMKRAEAGDLSVRYEMTSRDEIGQLGHSFNNMIAEIHKLIELVYEEQKSKRDAELRVMQAQIKPHFLYNTLDTIQWMAQERKADDIVVMIVKLTNLFRIGLSRGKETILVSEEIEHIQSYLFIQKARYESKLNYEIYVDPDAERELIIKLTLQPLVENAIYHGIKARRGQGRIYIEVIKAEGRLKMYVRDNGAGIPPDQLVKLRARLSGNSADEEITGFGLFNVHERIRLVYGEPYGIKIYSTVGEGTTVEVWYPLKRG</sequence>
<keyword evidence="10" id="KW-0067">ATP-binding</keyword>
<dbReference type="EMBL" id="JACVVD010000001">
    <property type="protein sequence ID" value="MBD0378873.1"/>
    <property type="molecule type" value="Genomic_DNA"/>
</dbReference>
<dbReference type="GO" id="GO:0000155">
    <property type="term" value="F:phosphorelay sensor kinase activity"/>
    <property type="evidence" value="ECO:0007669"/>
    <property type="project" value="InterPro"/>
</dbReference>
<evidence type="ECO:0000256" key="1">
    <source>
        <dbReference type="ARBA" id="ARBA00000085"/>
    </source>
</evidence>
<keyword evidence="18" id="KW-1185">Reference proteome</keyword>
<evidence type="ECO:0000256" key="2">
    <source>
        <dbReference type="ARBA" id="ARBA00004651"/>
    </source>
</evidence>
<organism evidence="17 18">
    <name type="scientific">Paenibacillus sedimenti</name>
    <dbReference type="NCBI Taxonomy" id="2770274"/>
    <lineage>
        <taxon>Bacteria</taxon>
        <taxon>Bacillati</taxon>
        <taxon>Bacillota</taxon>
        <taxon>Bacilli</taxon>
        <taxon>Bacillales</taxon>
        <taxon>Paenibacillaceae</taxon>
        <taxon>Paenibacillus</taxon>
    </lineage>
</organism>
<dbReference type="Pfam" id="PF00672">
    <property type="entry name" value="HAMP"/>
    <property type="match status" value="1"/>
</dbReference>
<dbReference type="RefSeq" id="WP_188172681.1">
    <property type="nucleotide sequence ID" value="NZ_JACVVD010000001.1"/>
</dbReference>
<feature type="transmembrane region" description="Helical" evidence="14">
    <location>
        <begin position="17"/>
        <end position="39"/>
    </location>
</feature>
<dbReference type="InterPro" id="IPR005467">
    <property type="entry name" value="His_kinase_dom"/>
</dbReference>
<dbReference type="Gene3D" id="3.30.450.20">
    <property type="entry name" value="PAS domain"/>
    <property type="match status" value="1"/>
</dbReference>
<keyword evidence="8" id="KW-0547">Nucleotide-binding</keyword>
<keyword evidence="7 14" id="KW-0812">Transmembrane</keyword>
<comment type="catalytic activity">
    <reaction evidence="1">
        <text>ATP + protein L-histidine = ADP + protein N-phospho-L-histidine.</text>
        <dbReference type="EC" id="2.7.13.3"/>
    </reaction>
</comment>
<evidence type="ECO:0000256" key="4">
    <source>
        <dbReference type="ARBA" id="ARBA00022475"/>
    </source>
</evidence>
<name>A0A926KKN7_9BACL</name>
<dbReference type="SMART" id="SM00304">
    <property type="entry name" value="HAMP"/>
    <property type="match status" value="1"/>
</dbReference>
<evidence type="ECO:0000256" key="11">
    <source>
        <dbReference type="ARBA" id="ARBA00022989"/>
    </source>
</evidence>
<evidence type="ECO:0000256" key="13">
    <source>
        <dbReference type="ARBA" id="ARBA00023136"/>
    </source>
</evidence>
<dbReference type="SUPFAM" id="SSF55874">
    <property type="entry name" value="ATPase domain of HSP90 chaperone/DNA topoisomerase II/histidine kinase"/>
    <property type="match status" value="1"/>
</dbReference>
<feature type="transmembrane region" description="Helical" evidence="14">
    <location>
        <begin position="303"/>
        <end position="325"/>
    </location>
</feature>
<evidence type="ECO:0000256" key="7">
    <source>
        <dbReference type="ARBA" id="ARBA00022692"/>
    </source>
</evidence>
<gene>
    <name evidence="17" type="ORF">ICC18_01900</name>
</gene>
<dbReference type="Gene3D" id="6.10.340.10">
    <property type="match status" value="1"/>
</dbReference>
<evidence type="ECO:0000259" key="15">
    <source>
        <dbReference type="PROSITE" id="PS50109"/>
    </source>
</evidence>
<comment type="subcellular location">
    <subcellularLocation>
        <location evidence="2">Cell membrane</location>
        <topology evidence="2">Multi-pass membrane protein</topology>
    </subcellularLocation>
</comment>
<accession>A0A926KKN7</accession>
<dbReference type="CDD" id="cd06225">
    <property type="entry name" value="HAMP"/>
    <property type="match status" value="1"/>
</dbReference>
<dbReference type="GO" id="GO:0005524">
    <property type="term" value="F:ATP binding"/>
    <property type="evidence" value="ECO:0007669"/>
    <property type="project" value="UniProtKB-KW"/>
</dbReference>
<dbReference type="InterPro" id="IPR003660">
    <property type="entry name" value="HAMP_dom"/>
</dbReference>
<reference evidence="17" key="1">
    <citation type="submission" date="2020-09" db="EMBL/GenBank/DDBJ databases">
        <title>Draft Genome Sequence of Paenibacillus sp. WST5.</title>
        <authorList>
            <person name="Bao Z."/>
        </authorList>
    </citation>
    <scope>NUCLEOTIDE SEQUENCE</scope>
    <source>
        <strain evidence="17">WST5</strain>
    </source>
</reference>
<keyword evidence="13 14" id="KW-0472">Membrane</keyword>
<dbReference type="InterPro" id="IPR050640">
    <property type="entry name" value="Bact_2-comp_sensor_kinase"/>
</dbReference>
<evidence type="ECO:0000256" key="8">
    <source>
        <dbReference type="ARBA" id="ARBA00022741"/>
    </source>
</evidence>
<evidence type="ECO:0000256" key="14">
    <source>
        <dbReference type="SAM" id="Phobius"/>
    </source>
</evidence>
<evidence type="ECO:0000256" key="3">
    <source>
        <dbReference type="ARBA" id="ARBA00012438"/>
    </source>
</evidence>
<dbReference type="Pfam" id="PF02518">
    <property type="entry name" value="HATPase_c"/>
    <property type="match status" value="1"/>
</dbReference>
<evidence type="ECO:0000259" key="16">
    <source>
        <dbReference type="PROSITE" id="PS50885"/>
    </source>
</evidence>
<dbReference type="InterPro" id="IPR033479">
    <property type="entry name" value="dCache_1"/>
</dbReference>
<dbReference type="InterPro" id="IPR036890">
    <property type="entry name" value="HATPase_C_sf"/>
</dbReference>
<dbReference type="SMART" id="SM00387">
    <property type="entry name" value="HATPase_c"/>
    <property type="match status" value="1"/>
</dbReference>
<dbReference type="Gene3D" id="3.30.565.10">
    <property type="entry name" value="Histidine kinase-like ATPase, C-terminal domain"/>
    <property type="match status" value="1"/>
</dbReference>
<keyword evidence="12" id="KW-0902">Two-component regulatory system</keyword>
<dbReference type="Pfam" id="PF06580">
    <property type="entry name" value="His_kinase"/>
    <property type="match status" value="1"/>
</dbReference>
<feature type="domain" description="HAMP" evidence="16">
    <location>
        <begin position="322"/>
        <end position="374"/>
    </location>
</feature>
<feature type="domain" description="Histidine kinase" evidence="15">
    <location>
        <begin position="481"/>
        <end position="591"/>
    </location>
</feature>
<dbReference type="AlphaFoldDB" id="A0A926KKN7"/>
<evidence type="ECO:0000256" key="5">
    <source>
        <dbReference type="ARBA" id="ARBA00022553"/>
    </source>
</evidence>
<evidence type="ECO:0000256" key="10">
    <source>
        <dbReference type="ARBA" id="ARBA00022840"/>
    </source>
</evidence>